<dbReference type="EMBL" id="QTJR01000004">
    <property type="protein sequence ID" value="RDY67756.1"/>
    <property type="molecule type" value="Genomic_DNA"/>
</dbReference>
<dbReference type="InterPro" id="IPR010621">
    <property type="entry name" value="DUF1214"/>
</dbReference>
<dbReference type="InterPro" id="IPR037050">
    <property type="entry name" value="DUF1254_sf"/>
</dbReference>
<protein>
    <submittedName>
        <fullName evidence="5">DUF1254 domain-containing protein</fullName>
    </submittedName>
</protein>
<dbReference type="Proteomes" id="UP000256829">
    <property type="component" value="Unassembled WGS sequence"/>
</dbReference>
<feature type="chain" id="PRO_5017806064" evidence="2">
    <location>
        <begin position="23"/>
        <end position="459"/>
    </location>
</feature>
<dbReference type="RefSeq" id="WP_115841878.1">
    <property type="nucleotide sequence ID" value="NZ_CP183976.1"/>
</dbReference>
<dbReference type="PANTHER" id="PTHR36509:SF2">
    <property type="entry name" value="BLL3101 PROTEIN"/>
    <property type="match status" value="1"/>
</dbReference>
<dbReference type="Gene3D" id="2.60.120.600">
    <property type="entry name" value="Domain of unknown function DUF1214, C-terminal domain"/>
    <property type="match status" value="1"/>
</dbReference>
<organism evidence="5 6">
    <name type="scientific">Lysobacter soli</name>
    <dbReference type="NCBI Taxonomy" id="453783"/>
    <lineage>
        <taxon>Bacteria</taxon>
        <taxon>Pseudomonadati</taxon>
        <taxon>Pseudomonadota</taxon>
        <taxon>Gammaproteobacteria</taxon>
        <taxon>Lysobacterales</taxon>
        <taxon>Lysobacteraceae</taxon>
        <taxon>Lysobacter</taxon>
    </lineage>
</organism>
<dbReference type="Gene3D" id="2.60.40.1610">
    <property type="entry name" value="Domain of unknown function DUF1254"/>
    <property type="match status" value="1"/>
</dbReference>
<evidence type="ECO:0000259" key="3">
    <source>
        <dbReference type="Pfam" id="PF06742"/>
    </source>
</evidence>
<comment type="caution">
    <text evidence="5">The sequence shown here is derived from an EMBL/GenBank/DDBJ whole genome shotgun (WGS) entry which is preliminary data.</text>
</comment>
<evidence type="ECO:0000256" key="2">
    <source>
        <dbReference type="SAM" id="SignalP"/>
    </source>
</evidence>
<feature type="domain" description="DUF1214" evidence="3">
    <location>
        <begin position="332"/>
        <end position="442"/>
    </location>
</feature>
<accession>A0A3D8VEE3</accession>
<evidence type="ECO:0000259" key="4">
    <source>
        <dbReference type="Pfam" id="PF06863"/>
    </source>
</evidence>
<dbReference type="InterPro" id="IPR037049">
    <property type="entry name" value="DUF1214_C_sf"/>
</dbReference>
<name>A0A3D8VEE3_9GAMM</name>
<dbReference type="Pfam" id="PF06863">
    <property type="entry name" value="DUF1254"/>
    <property type="match status" value="1"/>
</dbReference>
<evidence type="ECO:0000313" key="6">
    <source>
        <dbReference type="Proteomes" id="UP000256829"/>
    </source>
</evidence>
<keyword evidence="6" id="KW-1185">Reference proteome</keyword>
<dbReference type="InterPro" id="IPR010679">
    <property type="entry name" value="DUF1254"/>
</dbReference>
<dbReference type="Pfam" id="PF06742">
    <property type="entry name" value="DUF1214"/>
    <property type="match status" value="1"/>
</dbReference>
<dbReference type="SUPFAM" id="SSF160935">
    <property type="entry name" value="VPA0735-like"/>
    <property type="match status" value="1"/>
</dbReference>
<feature type="domain" description="DUF1254" evidence="4">
    <location>
        <begin position="81"/>
        <end position="204"/>
    </location>
</feature>
<sequence>MPRVRWLAVAVAVALVPLTACNRTPAPEGAAETPPATATPAATPARSYTDQDISDAYIYLLSRLLVLRQQHLDLKEGFKWNEIVHRKPGAVDWPNPNLDVAYSEAWIAVDENSCTLVTVPKVTGRYYTVQFLNGWGETLANINERTQRAHPNGEFAVCLKGANVQLPANATRIDLPVKYARVLARVELGDDWKGAEALQHQFAFKATGTPALPTLPEIPPFDMDKLPGVEAFEAAPAVLDSEADINAGMDAVASKARAIAEGIKDPAERARVDQVIREKALADFAKASPTIGHGTTKNHWARPAVSGTYKDDWLGRTLVNYAGIWANDMDEVVYYKGNLDATGTQLNGDHVYTLTFPREDLPEKYANYFWSVIAVDPRHMRVLPNAKNRFLLNRESGLKYNPDGSLTLYFAAEKPADAPDGNWLPTPRGQDYRLTFRFYGPKGGVKDGSYFPPPLVKRS</sequence>
<dbReference type="PANTHER" id="PTHR36509">
    <property type="entry name" value="BLL3101 PROTEIN"/>
    <property type="match status" value="1"/>
</dbReference>
<reference evidence="5 6" key="1">
    <citation type="submission" date="2018-08" db="EMBL/GenBank/DDBJ databases">
        <title>Lysobacter soli KCTC 22011, whole genome shotgun sequence.</title>
        <authorList>
            <person name="Zhang X."/>
            <person name="Feng G."/>
            <person name="Zhu H."/>
        </authorList>
    </citation>
    <scope>NUCLEOTIDE SEQUENCE [LARGE SCALE GENOMIC DNA]</scope>
    <source>
        <strain evidence="5 6">KCTC 22011</strain>
    </source>
</reference>
<evidence type="ECO:0000313" key="5">
    <source>
        <dbReference type="EMBL" id="RDY67756.1"/>
    </source>
</evidence>
<dbReference type="AlphaFoldDB" id="A0A3D8VEE3"/>
<gene>
    <name evidence="5" type="ORF">DX912_07505</name>
</gene>
<feature type="region of interest" description="Disordered" evidence="1">
    <location>
        <begin position="25"/>
        <end position="47"/>
    </location>
</feature>
<keyword evidence="2" id="KW-0732">Signal</keyword>
<evidence type="ECO:0000256" key="1">
    <source>
        <dbReference type="SAM" id="MobiDB-lite"/>
    </source>
</evidence>
<feature type="compositionally biased region" description="Low complexity" evidence="1">
    <location>
        <begin position="25"/>
        <end position="45"/>
    </location>
</feature>
<proteinExistence type="predicted"/>
<feature type="signal peptide" evidence="2">
    <location>
        <begin position="1"/>
        <end position="22"/>
    </location>
</feature>